<evidence type="ECO:0008006" key="8">
    <source>
        <dbReference type="Google" id="ProtNLM"/>
    </source>
</evidence>
<keyword evidence="4" id="KW-1133">Transmembrane helix</keyword>
<evidence type="ECO:0000256" key="1">
    <source>
        <dbReference type="ARBA" id="ARBA00022441"/>
    </source>
</evidence>
<gene>
    <name evidence="6" type="ORF">MFLAVUS_006495</name>
</gene>
<evidence type="ECO:0000256" key="5">
    <source>
        <dbReference type="SAM" id="SignalP"/>
    </source>
</evidence>
<proteinExistence type="predicted"/>
<name>A0ABP9Z1Q0_9FUNG</name>
<evidence type="ECO:0000256" key="3">
    <source>
        <dbReference type="SAM" id="MobiDB-lite"/>
    </source>
</evidence>
<protein>
    <recommendedName>
        <fullName evidence="8">Kelch repeat protein</fullName>
    </recommendedName>
</protein>
<dbReference type="EMBL" id="BAABUK010000015">
    <property type="protein sequence ID" value="GAA5813029.1"/>
    <property type="molecule type" value="Genomic_DNA"/>
</dbReference>
<keyword evidence="4" id="KW-0812">Transmembrane</keyword>
<accession>A0ABP9Z1Q0</accession>
<keyword evidence="5" id="KW-0732">Signal</keyword>
<feature type="chain" id="PRO_5046218626" description="Kelch repeat protein" evidence="5">
    <location>
        <begin position="21"/>
        <end position="538"/>
    </location>
</feature>
<dbReference type="SUPFAM" id="SSF117281">
    <property type="entry name" value="Kelch motif"/>
    <property type="match status" value="1"/>
</dbReference>
<dbReference type="PANTHER" id="PTHR46093">
    <property type="entry name" value="ACYL-COA-BINDING DOMAIN-CONTAINING PROTEIN 5"/>
    <property type="match status" value="1"/>
</dbReference>
<comment type="caution">
    <text evidence="6">The sequence shown here is derived from an EMBL/GenBank/DDBJ whole genome shotgun (WGS) entry which is preliminary data.</text>
</comment>
<dbReference type="Proteomes" id="UP001473302">
    <property type="component" value="Unassembled WGS sequence"/>
</dbReference>
<feature type="region of interest" description="Disordered" evidence="3">
    <location>
        <begin position="494"/>
        <end position="538"/>
    </location>
</feature>
<evidence type="ECO:0000313" key="6">
    <source>
        <dbReference type="EMBL" id="GAA5813029.1"/>
    </source>
</evidence>
<keyword evidence="1" id="KW-0880">Kelch repeat</keyword>
<dbReference type="PANTHER" id="PTHR46093:SF18">
    <property type="entry name" value="FIBRONECTIN TYPE-III DOMAIN-CONTAINING PROTEIN"/>
    <property type="match status" value="1"/>
</dbReference>
<dbReference type="Gene3D" id="2.120.10.80">
    <property type="entry name" value="Kelch-type beta propeller"/>
    <property type="match status" value="2"/>
</dbReference>
<evidence type="ECO:0000256" key="2">
    <source>
        <dbReference type="ARBA" id="ARBA00022737"/>
    </source>
</evidence>
<keyword evidence="2" id="KW-0677">Repeat</keyword>
<feature type="signal peptide" evidence="5">
    <location>
        <begin position="1"/>
        <end position="20"/>
    </location>
</feature>
<organism evidence="6 7">
    <name type="scientific">Mucor flavus</name>
    <dbReference type="NCBI Taxonomy" id="439312"/>
    <lineage>
        <taxon>Eukaryota</taxon>
        <taxon>Fungi</taxon>
        <taxon>Fungi incertae sedis</taxon>
        <taxon>Mucoromycota</taxon>
        <taxon>Mucoromycotina</taxon>
        <taxon>Mucoromycetes</taxon>
        <taxon>Mucorales</taxon>
        <taxon>Mucorineae</taxon>
        <taxon>Mucoraceae</taxon>
        <taxon>Mucor</taxon>
    </lineage>
</organism>
<evidence type="ECO:0000256" key="4">
    <source>
        <dbReference type="SAM" id="Phobius"/>
    </source>
</evidence>
<feature type="transmembrane region" description="Helical" evidence="4">
    <location>
        <begin position="412"/>
        <end position="434"/>
    </location>
</feature>
<keyword evidence="7" id="KW-1185">Reference proteome</keyword>
<keyword evidence="4" id="KW-0472">Membrane</keyword>
<reference evidence="6 7" key="1">
    <citation type="submission" date="2024-04" db="EMBL/GenBank/DDBJ databases">
        <title>genome sequences of Mucor flavus KT1a and Helicostylum pulchrum KT1b strains isolated from the surface of a dry-aged beef.</title>
        <authorList>
            <person name="Toyotome T."/>
            <person name="Hosono M."/>
            <person name="Torimaru M."/>
            <person name="Fukuda K."/>
            <person name="Mikami N."/>
        </authorList>
    </citation>
    <scope>NUCLEOTIDE SEQUENCE [LARGE SCALE GENOMIC DNA]</scope>
    <source>
        <strain evidence="6 7">KT1a</strain>
    </source>
</reference>
<evidence type="ECO:0000313" key="7">
    <source>
        <dbReference type="Proteomes" id="UP001473302"/>
    </source>
</evidence>
<dbReference type="InterPro" id="IPR015915">
    <property type="entry name" value="Kelch-typ_b-propeller"/>
</dbReference>
<sequence length="538" mass="59482">MDLSYIYIFLFFNFASYSVAQIPGRFGASCGYLSQKIYCFGGSASVDMNAISDSSLMYLNIANGSGISTTELASKWTTITSITNGVNVQSRNNPQSMVLSDGKTLLLSGGWNSAISSLVSQTIAYNADNNSWVAYPSYTEPPFGVRQIYYASSVYIPEYGVGFYGGMETNINQNWTYRGQNMSQFIFPEDITSRMIGYTSLTFFDIRKAANPWLVFPTQNNLPTGFSALQTSIFDALSNTIFFFGGGRYSNSTVPVFSYYSFNTSVTFNVTSGTWGLQILGGAHPSDRSLHTTTLLSSTNRHVLLYGGENTFNNDRPSLDYLFTLNLDSYEWKQQYIHYSDALDLTRSRHSAVPVYNDTVFIVFGINLAGVAVSSMITLNVTDPSNILYLSAYVDPNIVTRSSISHGLSTGATAGIAVGSVAGGLIVIGAFLCVRKKRKDKKKKEELKEINRQNERIEAPVMEVNWEAIDENFASNSTNKFSFSPRLSDDQATLADNKSEQHTRSMIIPQGLDFQRPNAIDDDFNSPRMMVQKPDGGH</sequence>